<dbReference type="GO" id="GO:0005975">
    <property type="term" value="P:carbohydrate metabolic process"/>
    <property type="evidence" value="ECO:0007669"/>
    <property type="project" value="InterPro"/>
</dbReference>
<dbReference type="Proteomes" id="UP001168821">
    <property type="component" value="Unassembled WGS sequence"/>
</dbReference>
<dbReference type="PANTHER" id="PTHR10353">
    <property type="entry name" value="GLYCOSYL HYDROLASE"/>
    <property type="match status" value="1"/>
</dbReference>
<evidence type="ECO:0000313" key="6">
    <source>
        <dbReference type="Proteomes" id="UP001168821"/>
    </source>
</evidence>
<dbReference type="AlphaFoldDB" id="A0AA38MB22"/>
<dbReference type="GO" id="GO:0008422">
    <property type="term" value="F:beta-glucosidase activity"/>
    <property type="evidence" value="ECO:0007669"/>
    <property type="project" value="TreeGrafter"/>
</dbReference>
<dbReference type="InterPro" id="IPR001360">
    <property type="entry name" value="Glyco_hydro_1"/>
</dbReference>
<keyword evidence="6" id="KW-1185">Reference proteome</keyword>
<protein>
    <recommendedName>
        <fullName evidence="7">Myrosinase 1</fullName>
    </recommendedName>
</protein>
<organism evidence="5 6">
    <name type="scientific">Zophobas morio</name>
    <dbReference type="NCBI Taxonomy" id="2755281"/>
    <lineage>
        <taxon>Eukaryota</taxon>
        <taxon>Metazoa</taxon>
        <taxon>Ecdysozoa</taxon>
        <taxon>Arthropoda</taxon>
        <taxon>Hexapoda</taxon>
        <taxon>Insecta</taxon>
        <taxon>Pterygota</taxon>
        <taxon>Neoptera</taxon>
        <taxon>Endopterygota</taxon>
        <taxon>Coleoptera</taxon>
        <taxon>Polyphaga</taxon>
        <taxon>Cucujiformia</taxon>
        <taxon>Tenebrionidae</taxon>
        <taxon>Zophobas</taxon>
    </lineage>
</organism>
<evidence type="ECO:0000256" key="3">
    <source>
        <dbReference type="ARBA" id="ARBA00023295"/>
    </source>
</evidence>
<sequence length="454" mass="51578">MFGVSTAAYQIEGGWADDGKGVSIWDQFAHTYPDRIVNGDNGDIACDSYHRYMEDVEMLAKLGVNYYRFSLSWSRILPTGYTNQINEAGVTYYKNLISALKENGIEPFITLCHGDLPQSLQDIGGWPNPLLADIFAEYARTVFSLFGDDVKNWMTMNEPKQMCISGYGIGNAAPGAPASGIGDDTEWKSVHCFWFEPASDSEDDIEAAERALQFEYGWCTHPIYHPDGNYPQIMIDRIAERSQKEGFSKSRLPEFSAEEIEYIRGTFDFLSLNTYTTIMAKWTTDYEIGTPGFYADLSVSTYQDPSWNGSDLFKVVPWGLRKVLHWIDQTYDHPEIVITENGYPDDGRLDDPDRIDYYAGFLTALLESIFEDGVNVTAYTTWSLMDNFEDGVNVTAYTTWSLMDNFEWTNGYTVKFGLYQVDFDSPNRTRTSKSSAEYYKNVIANKCLVDTCEE</sequence>
<gene>
    <name evidence="5" type="ORF">Zmor_021515</name>
</gene>
<accession>A0AA38MB22</accession>
<dbReference type="EMBL" id="JALNTZ010000006">
    <property type="protein sequence ID" value="KAJ3649794.1"/>
    <property type="molecule type" value="Genomic_DNA"/>
</dbReference>
<keyword evidence="2" id="KW-0378">Hydrolase</keyword>
<evidence type="ECO:0000256" key="4">
    <source>
        <dbReference type="RuleBase" id="RU003690"/>
    </source>
</evidence>
<reference evidence="5" key="1">
    <citation type="journal article" date="2023" name="G3 (Bethesda)">
        <title>Whole genome assemblies of Zophobas morio and Tenebrio molitor.</title>
        <authorList>
            <person name="Kaur S."/>
            <person name="Stinson S.A."/>
            <person name="diCenzo G.C."/>
        </authorList>
    </citation>
    <scope>NUCLEOTIDE SEQUENCE</scope>
    <source>
        <strain evidence="5">QUZm001</strain>
    </source>
</reference>
<dbReference type="SUPFAM" id="SSF51445">
    <property type="entry name" value="(Trans)glycosidases"/>
    <property type="match status" value="2"/>
</dbReference>
<comment type="caution">
    <text evidence="5">The sequence shown here is derived from an EMBL/GenBank/DDBJ whole genome shotgun (WGS) entry which is preliminary data.</text>
</comment>
<dbReference type="Gene3D" id="3.20.20.80">
    <property type="entry name" value="Glycosidases"/>
    <property type="match status" value="3"/>
</dbReference>
<evidence type="ECO:0000256" key="1">
    <source>
        <dbReference type="ARBA" id="ARBA00010838"/>
    </source>
</evidence>
<evidence type="ECO:0000313" key="5">
    <source>
        <dbReference type="EMBL" id="KAJ3649794.1"/>
    </source>
</evidence>
<dbReference type="Pfam" id="PF00232">
    <property type="entry name" value="Glyco_hydro_1"/>
    <property type="match status" value="2"/>
</dbReference>
<evidence type="ECO:0008006" key="7">
    <source>
        <dbReference type="Google" id="ProtNLM"/>
    </source>
</evidence>
<dbReference type="PANTHER" id="PTHR10353:SF36">
    <property type="entry name" value="LP05116P"/>
    <property type="match status" value="1"/>
</dbReference>
<dbReference type="InterPro" id="IPR017853">
    <property type="entry name" value="GH"/>
</dbReference>
<keyword evidence="3" id="KW-0326">Glycosidase</keyword>
<evidence type="ECO:0000256" key="2">
    <source>
        <dbReference type="ARBA" id="ARBA00022801"/>
    </source>
</evidence>
<proteinExistence type="inferred from homology"/>
<name>A0AA38MB22_9CUCU</name>
<dbReference type="PRINTS" id="PR00131">
    <property type="entry name" value="GLHYDRLASE1"/>
</dbReference>
<comment type="similarity">
    <text evidence="1 4">Belongs to the glycosyl hydrolase 1 family.</text>
</comment>